<dbReference type="Proteomes" id="UP000053235">
    <property type="component" value="Unassembled WGS sequence"/>
</dbReference>
<keyword evidence="2" id="KW-0808">Transferase</keyword>
<dbReference type="PIRSF" id="PIRSF021497">
    <property type="entry name" value="Sulphotransferase_Stf0"/>
    <property type="match status" value="1"/>
</dbReference>
<feature type="domain" description="Sulphotransferase Stf0" evidence="1">
    <location>
        <begin position="6"/>
        <end position="247"/>
    </location>
</feature>
<dbReference type="EMBL" id="CXWD01000013">
    <property type="protein sequence ID" value="CTQ73058.1"/>
    <property type="molecule type" value="Genomic_DNA"/>
</dbReference>
<dbReference type="STRING" id="388408.LAX5112_03420"/>
<dbReference type="RefSeq" id="WP_055672817.1">
    <property type="nucleotide sequence ID" value="NZ_CXWD01000013.1"/>
</dbReference>
<dbReference type="Gene3D" id="3.40.50.300">
    <property type="entry name" value="P-loop containing nucleotide triphosphate hydrolases"/>
    <property type="match status" value="1"/>
</dbReference>
<protein>
    <submittedName>
        <fullName evidence="2">Stf0 sulphotransferase</fullName>
    </submittedName>
</protein>
<proteinExistence type="predicted"/>
<accession>A0A0M7AD95</accession>
<dbReference type="InterPro" id="IPR024628">
    <property type="entry name" value="Sulfotransferase_Stf0_dom"/>
</dbReference>
<dbReference type="InterPro" id="IPR015124">
    <property type="entry name" value="Stf0"/>
</dbReference>
<dbReference type="GO" id="GO:0016740">
    <property type="term" value="F:transferase activity"/>
    <property type="evidence" value="ECO:0007669"/>
    <property type="project" value="UniProtKB-KW"/>
</dbReference>
<name>A0A0M7AD95_9HYPH</name>
<dbReference type="AlphaFoldDB" id="A0A0M7AD95"/>
<dbReference type="InterPro" id="IPR027417">
    <property type="entry name" value="P-loop_NTPase"/>
</dbReference>
<dbReference type="Pfam" id="PF09037">
    <property type="entry name" value="Sulphotransf"/>
    <property type="match status" value="1"/>
</dbReference>
<evidence type="ECO:0000313" key="3">
    <source>
        <dbReference type="Proteomes" id="UP000053235"/>
    </source>
</evidence>
<organism evidence="2 3">
    <name type="scientific">Roseibium alexandrii</name>
    <dbReference type="NCBI Taxonomy" id="388408"/>
    <lineage>
        <taxon>Bacteria</taxon>
        <taxon>Pseudomonadati</taxon>
        <taxon>Pseudomonadota</taxon>
        <taxon>Alphaproteobacteria</taxon>
        <taxon>Hyphomicrobiales</taxon>
        <taxon>Stappiaceae</taxon>
        <taxon>Roseibium</taxon>
    </lineage>
</organism>
<dbReference type="SUPFAM" id="SSF52540">
    <property type="entry name" value="P-loop containing nucleoside triphosphate hydrolases"/>
    <property type="match status" value="1"/>
</dbReference>
<dbReference type="OrthoDB" id="5562925at2"/>
<keyword evidence="3" id="KW-1185">Reference proteome</keyword>
<gene>
    <name evidence="2" type="ORF">LAX5112_03420</name>
</gene>
<reference evidence="3" key="1">
    <citation type="submission" date="2015-07" db="EMBL/GenBank/DDBJ databases">
        <authorList>
            <person name="Rodrigo-Torres Lidia"/>
            <person name="Arahal R.David."/>
        </authorList>
    </citation>
    <scope>NUCLEOTIDE SEQUENCE [LARGE SCALE GENOMIC DNA]</scope>
    <source>
        <strain evidence="3">CECT 5112</strain>
    </source>
</reference>
<evidence type="ECO:0000259" key="1">
    <source>
        <dbReference type="Pfam" id="PF09037"/>
    </source>
</evidence>
<sequence>MSDFQSYVLCTSPRSGSTLLCKMLTETGVAGHPKSYFHKPKLGEWASYVGVSRSAGMGELEYLRLLIDTAIEQGTANTGMFGLRLQRHSFDFFFRQLRTLCQDEPTDKARFEAVFGRTLFVHLTRPDKLSQAVSYVKAQQSGLWHRAADGSELERLSPPADPVFDFEALKGCRDQFVTFDRDWNDWFAEQAIEPLRLSYDDLCAGPQAGLKKVLTALGLPQSAADSVQPGVAKLADGINADWIKRFLDQAATGS</sequence>
<evidence type="ECO:0000313" key="2">
    <source>
        <dbReference type="EMBL" id="CTQ73058.1"/>
    </source>
</evidence>